<dbReference type="InterPro" id="IPR029060">
    <property type="entry name" value="PIN-like_dom_sf"/>
</dbReference>
<dbReference type="AlphaFoldDB" id="A0A450TNU7"/>
<evidence type="ECO:0000259" key="1">
    <source>
        <dbReference type="Pfam" id="PF01850"/>
    </source>
</evidence>
<dbReference type="EMBL" id="CAADFA010000505">
    <property type="protein sequence ID" value="VFJ68933.1"/>
    <property type="molecule type" value="Genomic_DNA"/>
</dbReference>
<evidence type="ECO:0000313" key="3">
    <source>
        <dbReference type="EMBL" id="VFJ69500.1"/>
    </source>
</evidence>
<name>A0A450TNU7_9GAMM</name>
<dbReference type="SUPFAM" id="SSF88723">
    <property type="entry name" value="PIN domain-like"/>
    <property type="match status" value="1"/>
</dbReference>
<evidence type="ECO:0000313" key="2">
    <source>
        <dbReference type="EMBL" id="VFJ68933.1"/>
    </source>
</evidence>
<dbReference type="Pfam" id="PF01850">
    <property type="entry name" value="PIN"/>
    <property type="match status" value="1"/>
</dbReference>
<reference evidence="3" key="1">
    <citation type="submission" date="2019-02" db="EMBL/GenBank/DDBJ databases">
        <authorList>
            <person name="Gruber-Vodicka R. H."/>
            <person name="Seah K. B. B."/>
        </authorList>
    </citation>
    <scope>NUCLEOTIDE SEQUENCE</scope>
    <source>
        <strain evidence="3">BECK_BZ163</strain>
        <strain evidence="4">BECK_BZ164</strain>
        <strain evidence="2">BECK_BZ165</strain>
    </source>
</reference>
<evidence type="ECO:0000313" key="4">
    <source>
        <dbReference type="EMBL" id="VFK17723.1"/>
    </source>
</evidence>
<dbReference type="EMBL" id="CAADEZ010000512">
    <property type="protein sequence ID" value="VFJ69500.1"/>
    <property type="molecule type" value="Genomic_DNA"/>
</dbReference>
<sequence>MIDRVFIDTNVLVYAFLENDKARHDAAVRLLCGMMGKEAFISTQVMSEIYSALTKNGVGHELITRYLSELEEDINIRSVTPDTTL</sequence>
<dbReference type="Gene3D" id="3.40.50.1010">
    <property type="entry name" value="5'-nuclease"/>
    <property type="match status" value="1"/>
</dbReference>
<protein>
    <submittedName>
        <fullName evidence="3">PIN domain-containing protein</fullName>
    </submittedName>
</protein>
<dbReference type="EMBL" id="CAADFL010000499">
    <property type="protein sequence ID" value="VFK17723.1"/>
    <property type="molecule type" value="Genomic_DNA"/>
</dbReference>
<feature type="domain" description="PIN" evidence="1">
    <location>
        <begin position="5"/>
        <end position="82"/>
    </location>
</feature>
<accession>A0A450TNU7</accession>
<proteinExistence type="predicted"/>
<dbReference type="InterPro" id="IPR002716">
    <property type="entry name" value="PIN_dom"/>
</dbReference>
<organism evidence="3">
    <name type="scientific">Candidatus Kentrum sp. FM</name>
    <dbReference type="NCBI Taxonomy" id="2126340"/>
    <lineage>
        <taxon>Bacteria</taxon>
        <taxon>Pseudomonadati</taxon>
        <taxon>Pseudomonadota</taxon>
        <taxon>Gammaproteobacteria</taxon>
        <taxon>Candidatus Kentrum</taxon>
    </lineage>
</organism>
<gene>
    <name evidence="3" type="ORF">BECKFM1743A_GA0114220_105125</name>
    <name evidence="4" type="ORF">BECKFM1743B_GA0114221_104995</name>
    <name evidence="2" type="ORF">BECKFM1743C_GA0114222_105051</name>
</gene>